<dbReference type="GO" id="GO:0008236">
    <property type="term" value="F:serine-type peptidase activity"/>
    <property type="evidence" value="ECO:0007669"/>
    <property type="project" value="InterPro"/>
</dbReference>
<gene>
    <name evidence="2" type="ORF">SAMN05660209_03626</name>
</gene>
<feature type="domain" description="Tail specific protease" evidence="1">
    <location>
        <begin position="335"/>
        <end position="503"/>
    </location>
</feature>
<dbReference type="Gene3D" id="3.90.226.10">
    <property type="entry name" value="2-enoyl-CoA Hydratase, Chain A, domain 1"/>
    <property type="match status" value="1"/>
</dbReference>
<name>A0A1H3MGY4_9ACTN</name>
<proteinExistence type="predicted"/>
<dbReference type="OrthoDB" id="3275712at2"/>
<dbReference type="EMBL" id="FNOT01000011">
    <property type="protein sequence ID" value="SDY75911.1"/>
    <property type="molecule type" value="Genomic_DNA"/>
</dbReference>
<accession>A0A1H3MGY4</accession>
<protein>
    <submittedName>
        <fullName evidence="2">Peptidase family S41</fullName>
    </submittedName>
</protein>
<dbReference type="PANTHER" id="PTHR32060">
    <property type="entry name" value="TAIL-SPECIFIC PROTEASE"/>
    <property type="match status" value="1"/>
</dbReference>
<organism evidence="2 3">
    <name type="scientific">Geodermatophilus africanus</name>
    <dbReference type="NCBI Taxonomy" id="1137993"/>
    <lineage>
        <taxon>Bacteria</taxon>
        <taxon>Bacillati</taxon>
        <taxon>Actinomycetota</taxon>
        <taxon>Actinomycetes</taxon>
        <taxon>Geodermatophilales</taxon>
        <taxon>Geodermatophilaceae</taxon>
        <taxon>Geodermatophilus</taxon>
    </lineage>
</organism>
<evidence type="ECO:0000313" key="2">
    <source>
        <dbReference type="EMBL" id="SDY75911.1"/>
    </source>
</evidence>
<dbReference type="GO" id="GO:0004175">
    <property type="term" value="F:endopeptidase activity"/>
    <property type="evidence" value="ECO:0007669"/>
    <property type="project" value="TreeGrafter"/>
</dbReference>
<dbReference type="AlphaFoldDB" id="A0A1H3MGY4"/>
<dbReference type="InterPro" id="IPR005151">
    <property type="entry name" value="Tail-specific_protease"/>
</dbReference>
<evidence type="ECO:0000259" key="1">
    <source>
        <dbReference type="Pfam" id="PF03572"/>
    </source>
</evidence>
<dbReference type="Proteomes" id="UP000198921">
    <property type="component" value="Unassembled WGS sequence"/>
</dbReference>
<sequence length="667" mass="71733">MTTSTRVEVLAPRRPLDDVTDESLPADLTVQVGSAGAPIADSVPLQEFVTSAGTLSHAQRMTIVQQALILLEGNYVHLPLKAAMHAVNPVQRLRLLRARLGQQTDATMAPEREFHREMSSIFHSVRDLHTNYVLPTPFNGMVAYLPFQVERCVEGGAEKYIVSHMAEGVSNPPFTRGVEVTHWNGVPIALAVAVSGDRFAGSNRAARLARGTDALTLRPLRLHLPPDEEWVTISYLDAGGVRHELRQPWLVGPNVPPMADADAPTTAAASMGLDLFADDVGRARALLFAPRAVEQQLSDVQAEVETTPAAAGAELTTTMPLVFRARSVVTASGTYGHLRIRTFNVDDPDAFVDEFVRLTELLPQEGLILDVRGNGGGHIHASEFALQTLTPRRITPEPVQFICTPLNLAVVRQHKDNPSGIDLGAWFRSMEQAVETGSAFSSAFPITPVDGANRRGQRYSGPVVLVTDARCYSATDIFAAGFQDHGIGPVLGVDDNTGAGGANVWTHSLLKQLLERPQANPETPYKTLPNGAAMRVSIRRTLRVGELAGTPLEDLGIVPDHRHELTRRDVLEDNVDLLDAAGALLKQMPKRTLRLTSSLDGGGTLTLQVTTAGIERLDVYVDGRPRASTDVADGASSVTVTGVAGADTVRVEGYAGGELVAARTQQT</sequence>
<dbReference type="RefSeq" id="WP_091159310.1">
    <property type="nucleotide sequence ID" value="NZ_FNOT01000011.1"/>
</dbReference>
<evidence type="ECO:0000313" key="3">
    <source>
        <dbReference type="Proteomes" id="UP000198921"/>
    </source>
</evidence>
<reference evidence="3" key="1">
    <citation type="submission" date="2016-10" db="EMBL/GenBank/DDBJ databases">
        <authorList>
            <person name="Varghese N."/>
            <person name="Submissions S."/>
        </authorList>
    </citation>
    <scope>NUCLEOTIDE SEQUENCE [LARGE SCALE GENOMIC DNA]</scope>
    <source>
        <strain evidence="3">DSM 45422</strain>
    </source>
</reference>
<dbReference type="SUPFAM" id="SSF52096">
    <property type="entry name" value="ClpP/crotonase"/>
    <property type="match status" value="1"/>
</dbReference>
<dbReference type="PANTHER" id="PTHR32060:SF22">
    <property type="entry name" value="CARBOXYL-TERMINAL-PROCESSING PEPTIDASE 3, CHLOROPLASTIC"/>
    <property type="match status" value="1"/>
</dbReference>
<dbReference type="GO" id="GO:0006508">
    <property type="term" value="P:proteolysis"/>
    <property type="evidence" value="ECO:0007669"/>
    <property type="project" value="InterPro"/>
</dbReference>
<dbReference type="Pfam" id="PF03572">
    <property type="entry name" value="Peptidase_S41"/>
    <property type="match status" value="1"/>
</dbReference>
<keyword evidence="3" id="KW-1185">Reference proteome</keyword>
<dbReference type="STRING" id="1137993.SAMN05660209_03626"/>
<dbReference type="InterPro" id="IPR029045">
    <property type="entry name" value="ClpP/crotonase-like_dom_sf"/>
</dbReference>